<dbReference type="Gene3D" id="3.30.870.10">
    <property type="entry name" value="Endonuclease Chain A"/>
    <property type="match status" value="2"/>
</dbReference>
<dbReference type="PANTHER" id="PTHR43856">
    <property type="entry name" value="CARDIOLIPIN HYDROLASE"/>
    <property type="match status" value="1"/>
</dbReference>
<evidence type="ECO:0000313" key="3">
    <source>
        <dbReference type="EMBL" id="HDR00215.1"/>
    </source>
</evidence>
<dbReference type="EMBL" id="DSBX01000309">
    <property type="protein sequence ID" value="HDR00215.1"/>
    <property type="molecule type" value="Genomic_DNA"/>
</dbReference>
<protein>
    <recommendedName>
        <fullName evidence="2">PLD phosphodiesterase domain-containing protein</fullName>
    </recommendedName>
</protein>
<dbReference type="GO" id="GO:0004630">
    <property type="term" value="F:phospholipase D activity"/>
    <property type="evidence" value="ECO:0007669"/>
    <property type="project" value="UniProtKB-EC"/>
</dbReference>
<dbReference type="Pfam" id="PF13091">
    <property type="entry name" value="PLDc_2"/>
    <property type="match status" value="2"/>
</dbReference>
<dbReference type="SMART" id="SM00155">
    <property type="entry name" value="PLDc"/>
    <property type="match status" value="2"/>
</dbReference>
<dbReference type="GO" id="GO:0016891">
    <property type="term" value="F:RNA endonuclease activity producing 5'-phosphomonoesters, hydrolytic mechanism"/>
    <property type="evidence" value="ECO:0007669"/>
    <property type="project" value="TreeGrafter"/>
</dbReference>
<evidence type="ECO:0000259" key="2">
    <source>
        <dbReference type="PROSITE" id="PS50035"/>
    </source>
</evidence>
<dbReference type="SUPFAM" id="SSF56024">
    <property type="entry name" value="Phospholipase D/nuclease"/>
    <property type="match status" value="2"/>
</dbReference>
<feature type="domain" description="PLD phosphodiesterase" evidence="2">
    <location>
        <begin position="130"/>
        <end position="154"/>
    </location>
</feature>
<dbReference type="InterPro" id="IPR001736">
    <property type="entry name" value="PLipase_D/transphosphatidylase"/>
</dbReference>
<feature type="domain" description="PLD phosphodiesterase" evidence="2">
    <location>
        <begin position="307"/>
        <end position="334"/>
    </location>
</feature>
<dbReference type="PANTHER" id="PTHR43856:SF2">
    <property type="entry name" value="PHOSPHOLIPASE D"/>
    <property type="match status" value="1"/>
</dbReference>
<proteinExistence type="predicted"/>
<gene>
    <name evidence="3" type="ORF">ENN51_08045</name>
</gene>
<dbReference type="GO" id="GO:0006793">
    <property type="term" value="P:phosphorus metabolic process"/>
    <property type="evidence" value="ECO:0007669"/>
    <property type="project" value="UniProtKB-ARBA"/>
</dbReference>
<name>A0A7V0T6Q9_UNCW3</name>
<dbReference type="Proteomes" id="UP000885672">
    <property type="component" value="Unassembled WGS sequence"/>
</dbReference>
<dbReference type="InterPro" id="IPR051406">
    <property type="entry name" value="PLD_domain"/>
</dbReference>
<comment type="catalytic activity">
    <reaction evidence="1">
        <text>a 1,2-diacyl-sn-glycero-3-phosphocholine + H2O = a 1,2-diacyl-sn-glycero-3-phosphate + choline + H(+)</text>
        <dbReference type="Rhea" id="RHEA:14445"/>
        <dbReference type="ChEBI" id="CHEBI:15354"/>
        <dbReference type="ChEBI" id="CHEBI:15377"/>
        <dbReference type="ChEBI" id="CHEBI:15378"/>
        <dbReference type="ChEBI" id="CHEBI:57643"/>
        <dbReference type="ChEBI" id="CHEBI:58608"/>
        <dbReference type="EC" id="3.1.4.4"/>
    </reaction>
</comment>
<dbReference type="PROSITE" id="PS50035">
    <property type="entry name" value="PLD"/>
    <property type="match status" value="2"/>
</dbReference>
<reference evidence="3" key="1">
    <citation type="journal article" date="2020" name="mSystems">
        <title>Genome- and Community-Level Interaction Insights into Carbon Utilization and Element Cycling Functions of Hydrothermarchaeota in Hydrothermal Sediment.</title>
        <authorList>
            <person name="Zhou Z."/>
            <person name="Liu Y."/>
            <person name="Xu W."/>
            <person name="Pan J."/>
            <person name="Luo Z.H."/>
            <person name="Li M."/>
        </authorList>
    </citation>
    <scope>NUCLEOTIDE SEQUENCE [LARGE SCALE GENOMIC DNA]</scope>
    <source>
        <strain evidence="3">SpSt-1182</strain>
    </source>
</reference>
<dbReference type="AlphaFoldDB" id="A0A7V0T6Q9"/>
<sequence>MVAVLVWALVAAPVSIVETAPVRLNSSDVPDAIDVFPELFAGAESSIDIAQMYMLHYAPESRGRLLYRLYDALVEAAGRGVRVRVLLDGLTLLENTDQTYQRMADRLAVVPGIEVRGCDLRRFSDYPGCLMHAKYIVVDGCRSVVGSHNWSWGAFAENRELSLVVDDTAFGRALGAVFLQDWIAAVGETLTVSARSDGPVRLAVSGPAGLKTESLGLESALAGLIAGAQRSLDLAVNSLTTRDDLGRGRFGLVDSLFRTAAARGVRVRVMVDRWAWEHEPELMLSLDSVAGVTVRVADIRAAGEDEGIGTMHAKVVIADGTRFLLGTATMGQRQLLECRNVAVRAEDPGVGAQLVSLFERDWESGWCRPVAR</sequence>
<comment type="caution">
    <text evidence="3">The sequence shown here is derived from an EMBL/GenBank/DDBJ whole genome shotgun (WGS) entry which is preliminary data.</text>
</comment>
<dbReference type="InterPro" id="IPR025202">
    <property type="entry name" value="PLD-like_dom"/>
</dbReference>
<evidence type="ECO:0000256" key="1">
    <source>
        <dbReference type="ARBA" id="ARBA00000798"/>
    </source>
</evidence>
<organism evidence="3">
    <name type="scientific">candidate division WOR-3 bacterium</name>
    <dbReference type="NCBI Taxonomy" id="2052148"/>
    <lineage>
        <taxon>Bacteria</taxon>
        <taxon>Bacteria division WOR-3</taxon>
    </lineage>
</organism>
<accession>A0A7V0T6Q9</accession>